<dbReference type="AlphaFoldDB" id="M0LDD3"/>
<dbReference type="Proteomes" id="UP000011555">
    <property type="component" value="Unassembled WGS sequence"/>
</dbReference>
<keyword evidence="2" id="KW-1185">Reference proteome</keyword>
<proteinExistence type="predicted"/>
<evidence type="ECO:0000313" key="1">
    <source>
        <dbReference type="EMBL" id="EMA31591.1"/>
    </source>
</evidence>
<organism evidence="1 2">
    <name type="scientific">Natronobacterium lacisalsi AJ5</name>
    <dbReference type="NCBI Taxonomy" id="358396"/>
    <lineage>
        <taxon>Archaea</taxon>
        <taxon>Methanobacteriati</taxon>
        <taxon>Methanobacteriota</taxon>
        <taxon>Stenosarchaea group</taxon>
        <taxon>Halobacteria</taxon>
        <taxon>Halobacteriales</taxon>
        <taxon>Natrialbaceae</taxon>
        <taxon>Natronobacterium</taxon>
    </lineage>
</organism>
<sequence>MRGRTHPGRDGRLPHGGRLVEFDETDGTFENEHRVEDDITSKFG</sequence>
<dbReference type="InParanoid" id="M0LDD3"/>
<name>M0LDD3_NATLA</name>
<dbReference type="EMBL" id="AOLZ01000044">
    <property type="protein sequence ID" value="EMA31591.1"/>
    <property type="molecule type" value="Genomic_DNA"/>
</dbReference>
<comment type="caution">
    <text evidence="1">The sequence shown here is derived from an EMBL/GenBank/DDBJ whole genome shotgun (WGS) entry which is preliminary data.</text>
</comment>
<evidence type="ECO:0000313" key="2">
    <source>
        <dbReference type="Proteomes" id="UP000011555"/>
    </source>
</evidence>
<accession>M0LDD3</accession>
<reference evidence="1 2" key="1">
    <citation type="journal article" date="2014" name="PLoS Genet.">
        <title>Phylogenetically driven sequencing of extremely halophilic archaea reveals strategies for static and dynamic osmo-response.</title>
        <authorList>
            <person name="Becker E.A."/>
            <person name="Seitzer P.M."/>
            <person name="Tritt A."/>
            <person name="Larsen D."/>
            <person name="Krusor M."/>
            <person name="Yao A.I."/>
            <person name="Wu D."/>
            <person name="Madern D."/>
            <person name="Eisen J.A."/>
            <person name="Darling A.E."/>
            <person name="Facciotti M.T."/>
        </authorList>
    </citation>
    <scope>NUCLEOTIDE SEQUENCE [LARGE SCALE GENOMIC DNA]</scope>
    <source>
        <strain evidence="1 2">AJ5</strain>
    </source>
</reference>
<dbReference type="GeneID" id="59681312"/>
<protein>
    <submittedName>
        <fullName evidence="1">Uncharacterized protein</fullName>
    </submittedName>
</protein>
<dbReference type="RefSeq" id="WP_007142500.1">
    <property type="nucleotide sequence ID" value="NZ_AOLZ01000044.1"/>
</dbReference>
<gene>
    <name evidence="1" type="ORF">C445_13952</name>
</gene>